<dbReference type="Proteomes" id="UP001160390">
    <property type="component" value="Unassembled WGS sequence"/>
</dbReference>
<comment type="caution">
    <text evidence="1">The sequence shown here is derived from an EMBL/GenBank/DDBJ whole genome shotgun (WGS) entry which is preliminary data.</text>
</comment>
<accession>A0AA35LXC8</accession>
<evidence type="ECO:0000313" key="2">
    <source>
        <dbReference type="Proteomes" id="UP001160390"/>
    </source>
</evidence>
<evidence type="ECO:0000313" key="1">
    <source>
        <dbReference type="EMBL" id="CAI6082522.1"/>
    </source>
</evidence>
<dbReference type="EMBL" id="CABFNP030000730">
    <property type="protein sequence ID" value="CAI6082522.1"/>
    <property type="molecule type" value="Genomic_DNA"/>
</dbReference>
<proteinExistence type="predicted"/>
<keyword evidence="2" id="KW-1185">Reference proteome</keyword>
<sequence length="36" mass="4040">MTYSHLSEAGHIKAQLKTSSPTIRIQSNIISKTLQR</sequence>
<protein>
    <submittedName>
        <fullName evidence="1">Uncharacterized protein</fullName>
    </submittedName>
</protein>
<dbReference type="AlphaFoldDB" id="A0AA35LXC8"/>
<organism evidence="1 2">
    <name type="scientific">Clonostachys chloroleuca</name>
    <dbReference type="NCBI Taxonomy" id="1926264"/>
    <lineage>
        <taxon>Eukaryota</taxon>
        <taxon>Fungi</taxon>
        <taxon>Dikarya</taxon>
        <taxon>Ascomycota</taxon>
        <taxon>Pezizomycotina</taxon>
        <taxon>Sordariomycetes</taxon>
        <taxon>Hypocreomycetidae</taxon>
        <taxon>Hypocreales</taxon>
        <taxon>Bionectriaceae</taxon>
        <taxon>Clonostachys</taxon>
    </lineage>
</organism>
<reference evidence="1" key="1">
    <citation type="submission" date="2023-01" db="EMBL/GenBank/DDBJ databases">
        <authorList>
            <person name="Piombo E."/>
        </authorList>
    </citation>
    <scope>NUCLEOTIDE SEQUENCE</scope>
</reference>
<gene>
    <name evidence="1" type="ORF">CCHLO57077_00017471</name>
</gene>
<name>A0AA35LXC8_9HYPO</name>